<evidence type="ECO:0000256" key="1">
    <source>
        <dbReference type="SAM" id="MobiDB-lite"/>
    </source>
</evidence>
<proteinExistence type="predicted"/>
<dbReference type="KEGG" id="zca:113921743"/>
<accession>A0A6J2CWR0</accession>
<dbReference type="GeneID" id="113921743"/>
<reference evidence="3" key="1">
    <citation type="submission" date="2025-08" db="UniProtKB">
        <authorList>
            <consortium name="RefSeq"/>
        </authorList>
    </citation>
    <scope>IDENTIFICATION</scope>
    <source>
        <tissue evidence="3">Blood</tissue>
    </source>
</reference>
<dbReference type="RefSeq" id="XP_027448690.1">
    <property type="nucleotide sequence ID" value="XM_027592889.1"/>
</dbReference>
<name>A0A6J2CWR0_ZALCA</name>
<dbReference type="AlphaFoldDB" id="A0A6J2CWR0"/>
<organism evidence="2 3">
    <name type="scientific">Zalophus californianus</name>
    <name type="common">California sealion</name>
    <dbReference type="NCBI Taxonomy" id="9704"/>
    <lineage>
        <taxon>Eukaryota</taxon>
        <taxon>Metazoa</taxon>
        <taxon>Chordata</taxon>
        <taxon>Craniata</taxon>
        <taxon>Vertebrata</taxon>
        <taxon>Euteleostomi</taxon>
        <taxon>Mammalia</taxon>
        <taxon>Eutheria</taxon>
        <taxon>Laurasiatheria</taxon>
        <taxon>Carnivora</taxon>
        <taxon>Caniformia</taxon>
        <taxon>Pinnipedia</taxon>
        <taxon>Otariidae</taxon>
        <taxon>Zalophus</taxon>
    </lineage>
</organism>
<gene>
    <name evidence="3" type="primary">LOC113921743</name>
</gene>
<feature type="region of interest" description="Disordered" evidence="1">
    <location>
        <begin position="134"/>
        <end position="156"/>
    </location>
</feature>
<protein>
    <submittedName>
        <fullName evidence="3">Uncharacterized protein LOC113921743</fullName>
    </submittedName>
</protein>
<feature type="compositionally biased region" description="Polar residues" evidence="1">
    <location>
        <begin position="145"/>
        <end position="156"/>
    </location>
</feature>
<keyword evidence="2" id="KW-1185">Reference proteome</keyword>
<sequence length="353" mass="37374">MTPGVKTPGLAPRVSSSIHSVPGACYSLMSELKLLHQGTSITFPLPHPTAGFLTFIGEPHSNLPSRALSPSTKSLRQRSPDSCPWPAHDVWCFSGSLEGPLPKASHQQLRLSSSLEAKDQAPLLGCGSGTSAATHHFPPGLTGNRPKQNSSPSPWKTALQPVSLTFVGSNTIPPSPQARNRGTILTAPFLTLTTQGPLSPVNPSFCSLSTCSPAPPCLQLRLLLSGLPDASLNPLPIHLLPANTANLLTSESDGVGTVRRPLTAWLLSTPPPPPRLALGLLKSSQESSQVGLLPGNIPLPRRHTPLHAAGQLYPSCQAKPRLPRKPLLETLLTSTPCPATEAQSFCYLYHTKS</sequence>
<dbReference type="Proteomes" id="UP000515165">
    <property type="component" value="Chromosome 9"/>
</dbReference>
<evidence type="ECO:0000313" key="3">
    <source>
        <dbReference type="RefSeq" id="XP_027448690.1"/>
    </source>
</evidence>
<evidence type="ECO:0000313" key="2">
    <source>
        <dbReference type="Proteomes" id="UP000515165"/>
    </source>
</evidence>